<name>A0A143Y616_9LACT</name>
<dbReference type="PANTHER" id="PTHR42850">
    <property type="entry name" value="METALLOPHOSPHOESTERASE"/>
    <property type="match status" value="1"/>
</dbReference>
<keyword evidence="3" id="KW-1185">Reference proteome</keyword>
<dbReference type="STRING" id="140314.SAMN04488076_102172"/>
<evidence type="ECO:0000313" key="2">
    <source>
        <dbReference type="EMBL" id="CZQ80782.1"/>
    </source>
</evidence>
<dbReference type="SUPFAM" id="SSF56300">
    <property type="entry name" value="Metallo-dependent phosphatases"/>
    <property type="match status" value="1"/>
</dbReference>
<proteinExistence type="predicted"/>
<sequence>MQNEVFVVGDVHGEITLMKKLLEKWDEEKQKLIFIGDLGDRGENPKACFLLAKELVEQKGAVYLKGNHEEILEKFIAAPEEYAQNYFLNGGLATFESFLHDHIDEEYSPTEIAMMMKFHYKDFLAFLATLPLYYEWENYIFVHAGVDLDKKDWHNSNPEDFLWIRHPFHQKKNRTGKTIVFGHTPTFVLHGDNDNSDLWISDDKIGIDGGAVYGGTLHGVVFDKDGLKHDYKVRK</sequence>
<gene>
    <name evidence="2" type="ORF">Tpal_119</name>
</gene>
<accession>A0A143Y616</accession>
<organism evidence="2 3">
    <name type="scientific">Trichococcus palustris</name>
    <dbReference type="NCBI Taxonomy" id="140314"/>
    <lineage>
        <taxon>Bacteria</taxon>
        <taxon>Bacillati</taxon>
        <taxon>Bacillota</taxon>
        <taxon>Bacilli</taxon>
        <taxon>Lactobacillales</taxon>
        <taxon>Carnobacteriaceae</taxon>
        <taxon>Trichococcus</taxon>
    </lineage>
</organism>
<evidence type="ECO:0000259" key="1">
    <source>
        <dbReference type="Pfam" id="PF00149"/>
    </source>
</evidence>
<dbReference type="EMBL" id="FJNE01000001">
    <property type="protein sequence ID" value="CZQ80782.1"/>
    <property type="molecule type" value="Genomic_DNA"/>
</dbReference>
<dbReference type="GO" id="GO:0016791">
    <property type="term" value="F:phosphatase activity"/>
    <property type="evidence" value="ECO:0007669"/>
    <property type="project" value="TreeGrafter"/>
</dbReference>
<evidence type="ECO:0000313" key="3">
    <source>
        <dbReference type="Proteomes" id="UP000242754"/>
    </source>
</evidence>
<reference evidence="2 3" key="1">
    <citation type="submission" date="2016-02" db="EMBL/GenBank/DDBJ databases">
        <authorList>
            <person name="Wen L."/>
            <person name="He K."/>
            <person name="Yang H."/>
        </authorList>
    </citation>
    <scope>NUCLEOTIDE SEQUENCE [LARGE SCALE GENOMIC DNA]</scope>
    <source>
        <strain evidence="2">Trichococcus palustris</strain>
    </source>
</reference>
<dbReference type="GO" id="GO:0008803">
    <property type="term" value="F:bis(5'-nucleosyl)-tetraphosphatase (symmetrical) activity"/>
    <property type="evidence" value="ECO:0007669"/>
    <property type="project" value="TreeGrafter"/>
</dbReference>
<dbReference type="Pfam" id="PF00149">
    <property type="entry name" value="Metallophos"/>
    <property type="match status" value="1"/>
</dbReference>
<feature type="domain" description="Calcineurin-like phosphoesterase" evidence="1">
    <location>
        <begin position="5"/>
        <end position="195"/>
    </location>
</feature>
<dbReference type="InterPro" id="IPR029052">
    <property type="entry name" value="Metallo-depent_PP-like"/>
</dbReference>
<dbReference type="PANTHER" id="PTHR42850:SF4">
    <property type="entry name" value="ZINC-DEPENDENT ENDOPOLYPHOSPHATASE"/>
    <property type="match status" value="1"/>
</dbReference>
<dbReference type="Proteomes" id="UP000242754">
    <property type="component" value="Unassembled WGS sequence"/>
</dbReference>
<dbReference type="GO" id="GO:0005737">
    <property type="term" value="C:cytoplasm"/>
    <property type="evidence" value="ECO:0007669"/>
    <property type="project" value="TreeGrafter"/>
</dbReference>
<dbReference type="GO" id="GO:0110154">
    <property type="term" value="P:RNA decapping"/>
    <property type="evidence" value="ECO:0007669"/>
    <property type="project" value="TreeGrafter"/>
</dbReference>
<protein>
    <recommendedName>
        <fullName evidence="1">Calcineurin-like phosphoesterase domain-containing protein</fullName>
    </recommendedName>
</protein>
<dbReference type="RefSeq" id="WP_087029892.1">
    <property type="nucleotide sequence ID" value="NZ_FJNE01000001.1"/>
</dbReference>
<dbReference type="OrthoDB" id="384253at2"/>
<dbReference type="Gene3D" id="3.60.21.10">
    <property type="match status" value="1"/>
</dbReference>
<dbReference type="InterPro" id="IPR050126">
    <property type="entry name" value="Ap4A_hydrolase"/>
</dbReference>
<dbReference type="InterPro" id="IPR004843">
    <property type="entry name" value="Calcineurin-like_PHP"/>
</dbReference>
<dbReference type="AlphaFoldDB" id="A0A143Y616"/>